<keyword evidence="2" id="KW-1185">Reference proteome</keyword>
<reference evidence="1" key="1">
    <citation type="submission" date="2020-08" db="EMBL/GenBank/DDBJ databases">
        <title>Multicomponent nature underlies the extraordinary mechanical properties of spider dragline silk.</title>
        <authorList>
            <person name="Kono N."/>
            <person name="Nakamura H."/>
            <person name="Mori M."/>
            <person name="Yoshida Y."/>
            <person name="Ohtoshi R."/>
            <person name="Malay A.D."/>
            <person name="Moran D.A.P."/>
            <person name="Tomita M."/>
            <person name="Numata K."/>
            <person name="Arakawa K."/>
        </authorList>
    </citation>
    <scope>NUCLEOTIDE SEQUENCE</scope>
</reference>
<evidence type="ECO:0000313" key="1">
    <source>
        <dbReference type="EMBL" id="GFS30833.1"/>
    </source>
</evidence>
<comment type="caution">
    <text evidence="1">The sequence shown here is derived from an EMBL/GenBank/DDBJ whole genome shotgun (WGS) entry which is preliminary data.</text>
</comment>
<dbReference type="EMBL" id="BMAV01024196">
    <property type="protein sequence ID" value="GFS30833.1"/>
    <property type="molecule type" value="Genomic_DNA"/>
</dbReference>
<proteinExistence type="predicted"/>
<evidence type="ECO:0008006" key="3">
    <source>
        <dbReference type="Google" id="ProtNLM"/>
    </source>
</evidence>
<organism evidence="1 2">
    <name type="scientific">Trichonephila inaurata madagascariensis</name>
    <dbReference type="NCBI Taxonomy" id="2747483"/>
    <lineage>
        <taxon>Eukaryota</taxon>
        <taxon>Metazoa</taxon>
        <taxon>Ecdysozoa</taxon>
        <taxon>Arthropoda</taxon>
        <taxon>Chelicerata</taxon>
        <taxon>Arachnida</taxon>
        <taxon>Araneae</taxon>
        <taxon>Araneomorphae</taxon>
        <taxon>Entelegynae</taxon>
        <taxon>Araneoidea</taxon>
        <taxon>Nephilidae</taxon>
        <taxon>Trichonephila</taxon>
        <taxon>Trichonephila inaurata</taxon>
    </lineage>
</organism>
<dbReference type="AlphaFoldDB" id="A0A8X6M628"/>
<evidence type="ECO:0000313" key="2">
    <source>
        <dbReference type="Proteomes" id="UP000886998"/>
    </source>
</evidence>
<accession>A0A8X6M628</accession>
<dbReference type="GO" id="GO:0071897">
    <property type="term" value="P:DNA biosynthetic process"/>
    <property type="evidence" value="ECO:0007669"/>
    <property type="project" value="UniProtKB-ARBA"/>
</dbReference>
<gene>
    <name evidence="1" type="ORF">TNIN_64931</name>
</gene>
<sequence length="85" mass="9481">MVNFYRRFLPSVAKYQAFLNATLSGLRGAQPVTWTIRFSQNAKKPCHMHPALNVPLGLFTDASAHHVGAALIQLVDANWKPLAFF</sequence>
<dbReference type="Proteomes" id="UP000886998">
    <property type="component" value="Unassembled WGS sequence"/>
</dbReference>
<dbReference type="OrthoDB" id="41323at2759"/>
<protein>
    <recommendedName>
        <fullName evidence="3">Reverse transcriptase/retrotransposon-derived protein RNase H-like domain-containing protein</fullName>
    </recommendedName>
</protein>
<dbReference type="SUPFAM" id="SSF56672">
    <property type="entry name" value="DNA/RNA polymerases"/>
    <property type="match status" value="1"/>
</dbReference>
<dbReference type="InterPro" id="IPR043502">
    <property type="entry name" value="DNA/RNA_pol_sf"/>
</dbReference>
<name>A0A8X6M628_9ARAC</name>